<reference evidence="1 2" key="1">
    <citation type="journal article" date="2012" name="J. Bacteriol.">
        <title>Whole-genome sequences of Bacillus subtilis and close relatives.</title>
        <authorList>
            <person name="Earl A.M."/>
            <person name="Eppinger M."/>
            <person name="Fricke W.F."/>
            <person name="Rosovitz M.J."/>
            <person name="Rasko D.A."/>
            <person name="Daugherty S."/>
            <person name="Losick R."/>
            <person name="Kolter R."/>
            <person name="Ravel J."/>
        </authorList>
    </citation>
    <scope>NUCLEOTIDE SEQUENCE [LARGE SCALE GENOMIC DNA]</scope>
    <source>
        <strain evidence="2">DSM 15029 / JCM 12233 / NBRC 101239 / NRRL B-23049 / TU-B-10</strain>
    </source>
</reference>
<dbReference type="STRING" id="1052585.GYO_1249"/>
<evidence type="ECO:0000313" key="2">
    <source>
        <dbReference type="Proteomes" id="UP000002651"/>
    </source>
</evidence>
<accession>G4NUQ8</accession>
<name>G4NUQ8_BACS4</name>
<dbReference type="EMBL" id="CP002905">
    <property type="protein sequence ID" value="AEP85905.1"/>
    <property type="molecule type" value="Genomic_DNA"/>
</dbReference>
<sequence>MLRKAKKKKTALNAVFFFIHKTLPLPIQTGNRIDRLCLTKV</sequence>
<proteinExistence type="predicted"/>
<dbReference type="Proteomes" id="UP000002651">
    <property type="component" value="Chromosome"/>
</dbReference>
<dbReference type="AlphaFoldDB" id="G4NUQ8"/>
<gene>
    <name evidence="1" type="ordered locus">GYO_1249</name>
</gene>
<evidence type="ECO:0000313" key="1">
    <source>
        <dbReference type="EMBL" id="AEP85905.1"/>
    </source>
</evidence>
<dbReference type="HOGENOM" id="CLU_3265932_0_0_9"/>
<protein>
    <submittedName>
        <fullName evidence="1">Uncharacterized protein</fullName>
    </submittedName>
</protein>
<dbReference type="KEGG" id="bst:GYO_1249"/>
<organism evidence="1 2">
    <name type="scientific">Bacillus spizizenii (strain DSM 15029 / JCM 12233 / NBRC 101239 / NRRL B-23049 / TU-B-10)</name>
    <name type="common">Bacillus subtilis subsp. spizizenii</name>
    <dbReference type="NCBI Taxonomy" id="1052585"/>
    <lineage>
        <taxon>Bacteria</taxon>
        <taxon>Bacillati</taxon>
        <taxon>Bacillota</taxon>
        <taxon>Bacilli</taxon>
        <taxon>Bacillales</taxon>
        <taxon>Bacillaceae</taxon>
        <taxon>Bacillus</taxon>
    </lineage>
</organism>
<keyword evidence="2" id="KW-1185">Reference proteome</keyword>